<dbReference type="NCBIfam" id="TIGR01297">
    <property type="entry name" value="CDF"/>
    <property type="match status" value="1"/>
</dbReference>
<feature type="transmembrane region" description="Helical" evidence="9">
    <location>
        <begin position="75"/>
        <end position="97"/>
    </location>
</feature>
<proteinExistence type="inferred from homology"/>
<keyword evidence="7 9" id="KW-0472">Membrane</keyword>
<dbReference type="STRING" id="1653334.GA0071312_0197"/>
<dbReference type="GO" id="GO:0015093">
    <property type="term" value="F:ferrous iron transmembrane transporter activity"/>
    <property type="evidence" value="ECO:0007669"/>
    <property type="project" value="TreeGrafter"/>
</dbReference>
<dbReference type="Pfam" id="PF16916">
    <property type="entry name" value="ZT_dimer"/>
    <property type="match status" value="1"/>
</dbReference>
<dbReference type="GO" id="GO:0006882">
    <property type="term" value="P:intracellular zinc ion homeostasis"/>
    <property type="evidence" value="ECO:0007669"/>
    <property type="project" value="TreeGrafter"/>
</dbReference>
<feature type="transmembrane region" description="Helical" evidence="9">
    <location>
        <begin position="34"/>
        <end position="55"/>
    </location>
</feature>
<evidence type="ECO:0000313" key="14">
    <source>
        <dbReference type="Proteomes" id="UP000050497"/>
    </source>
</evidence>
<keyword evidence="6 9" id="KW-1133">Transmembrane helix</keyword>
<comment type="subcellular location">
    <subcellularLocation>
        <location evidence="1">Cell membrane</location>
        <topology evidence="1">Multi-pass membrane protein</topology>
    </subcellularLocation>
</comment>
<evidence type="ECO:0000256" key="9">
    <source>
        <dbReference type="SAM" id="Phobius"/>
    </source>
</evidence>
<dbReference type="PANTHER" id="PTHR43840:SF15">
    <property type="entry name" value="MITOCHONDRIAL METAL TRANSPORTER 1-RELATED"/>
    <property type="match status" value="1"/>
</dbReference>
<keyword evidence="3" id="KW-0813">Transport</keyword>
<dbReference type="PANTHER" id="PTHR43840">
    <property type="entry name" value="MITOCHONDRIAL METAL TRANSPORTER 1-RELATED"/>
    <property type="match status" value="1"/>
</dbReference>
<evidence type="ECO:0000256" key="3">
    <source>
        <dbReference type="ARBA" id="ARBA00022448"/>
    </source>
</evidence>
<evidence type="ECO:0000313" key="12">
    <source>
        <dbReference type="EMBL" id="KPQ09538.1"/>
    </source>
</evidence>
<protein>
    <recommendedName>
        <fullName evidence="8">Protein p34</fullName>
    </recommendedName>
</protein>
<dbReference type="InterPro" id="IPR002524">
    <property type="entry name" value="Cation_efflux"/>
</dbReference>
<evidence type="ECO:0000313" key="13">
    <source>
        <dbReference type="EMBL" id="SCC78291.1"/>
    </source>
</evidence>
<dbReference type="Pfam" id="PF01545">
    <property type="entry name" value="Cation_efflux"/>
    <property type="match status" value="1"/>
</dbReference>
<feature type="transmembrane region" description="Helical" evidence="9">
    <location>
        <begin position="109"/>
        <end position="130"/>
    </location>
</feature>
<name>A0A0N8KDU8_9HYPH</name>
<dbReference type="GO" id="GO:0005886">
    <property type="term" value="C:plasma membrane"/>
    <property type="evidence" value="ECO:0007669"/>
    <property type="project" value="UniProtKB-SubCell"/>
</dbReference>
<dbReference type="OrthoDB" id="9806522at2"/>
<reference evidence="12 14" key="1">
    <citation type="submission" date="2015-09" db="EMBL/GenBank/DDBJ databases">
        <title>Identification and resolution of microdiversity through metagenomic sequencing of parallel consortia.</title>
        <authorList>
            <person name="Nelson W.C."/>
            <person name="Romine M.F."/>
            <person name="Lindemann S.R."/>
        </authorList>
    </citation>
    <scope>NUCLEOTIDE SEQUENCE [LARGE SCALE GENOMIC DNA]</scope>
    <source>
        <strain evidence="12">HL-109</strain>
    </source>
</reference>
<dbReference type="InterPro" id="IPR050291">
    <property type="entry name" value="CDF_Transporter"/>
</dbReference>
<dbReference type="RefSeq" id="WP_074443257.1">
    <property type="nucleotide sequence ID" value="NZ_FMBM01000001.1"/>
</dbReference>
<dbReference type="SUPFAM" id="SSF161111">
    <property type="entry name" value="Cation efflux protein transmembrane domain-like"/>
    <property type="match status" value="1"/>
</dbReference>
<dbReference type="GO" id="GO:0015086">
    <property type="term" value="F:cadmium ion transmembrane transporter activity"/>
    <property type="evidence" value="ECO:0007669"/>
    <property type="project" value="TreeGrafter"/>
</dbReference>
<dbReference type="Proteomes" id="UP000182800">
    <property type="component" value="Unassembled WGS sequence"/>
</dbReference>
<evidence type="ECO:0000256" key="7">
    <source>
        <dbReference type="ARBA" id="ARBA00023136"/>
    </source>
</evidence>
<keyword evidence="5 9" id="KW-0812">Transmembrane</keyword>
<evidence type="ECO:0000256" key="5">
    <source>
        <dbReference type="ARBA" id="ARBA00022692"/>
    </source>
</evidence>
<dbReference type="Gene3D" id="3.30.70.1350">
    <property type="entry name" value="Cation efflux protein, cytoplasmic domain"/>
    <property type="match status" value="1"/>
</dbReference>
<accession>A0A0N8KDU8</accession>
<evidence type="ECO:0000256" key="6">
    <source>
        <dbReference type="ARBA" id="ARBA00022989"/>
    </source>
</evidence>
<keyword evidence="4" id="KW-1003">Cell membrane</keyword>
<comment type="caution">
    <text evidence="12">The sequence shown here is derived from an EMBL/GenBank/DDBJ whole genome shotgun (WGS) entry which is preliminary data.</text>
</comment>
<dbReference type="EMBL" id="LJSX01000026">
    <property type="protein sequence ID" value="KPQ09538.1"/>
    <property type="molecule type" value="Genomic_DNA"/>
</dbReference>
<dbReference type="GO" id="GO:0015341">
    <property type="term" value="F:zinc efflux antiporter activity"/>
    <property type="evidence" value="ECO:0007669"/>
    <property type="project" value="TreeGrafter"/>
</dbReference>
<dbReference type="AlphaFoldDB" id="A0A0N8KDU8"/>
<keyword evidence="15" id="KW-1185">Reference proteome</keyword>
<evidence type="ECO:0000256" key="2">
    <source>
        <dbReference type="ARBA" id="ARBA00008114"/>
    </source>
</evidence>
<feature type="transmembrane region" description="Helical" evidence="9">
    <location>
        <begin position="151"/>
        <end position="171"/>
    </location>
</feature>
<dbReference type="InterPro" id="IPR027469">
    <property type="entry name" value="Cation_efflux_TMD_sf"/>
</dbReference>
<dbReference type="InterPro" id="IPR036837">
    <property type="entry name" value="Cation_efflux_CTD_sf"/>
</dbReference>
<dbReference type="FunFam" id="3.30.70.1350:FF:000002">
    <property type="entry name" value="Ferrous-iron efflux pump FieF"/>
    <property type="match status" value="1"/>
</dbReference>
<feature type="transmembrane region" description="Helical" evidence="9">
    <location>
        <begin position="7"/>
        <end position="28"/>
    </location>
</feature>
<evidence type="ECO:0000256" key="8">
    <source>
        <dbReference type="ARBA" id="ARBA00068882"/>
    </source>
</evidence>
<evidence type="ECO:0000259" key="11">
    <source>
        <dbReference type="Pfam" id="PF16916"/>
    </source>
</evidence>
<sequence length="300" mass="31884">MINSVNMAWLTIAVAVIVFAIKLLAWWLTGSVALFSDALESIVNIVGGSVALVALRIATKPPDAEHPYGHHKAEYFSAILSGVFIILAALAILHAAIRGLMDPQPLQAPLGGLALAIVATILNGGWALMLRKRGRALRSPALLAESGHLMTDVWTSIGVVAGFALVAVTGWLILDPLVAIAVALNILWSGWKLLHQSADGLMDRAVSDAERAQISAIVTANGEGALEAHDLKTRHAGSATFIEFHLVVPRAMTVEESHDICDRIERAIRREIEGAMITIHVEPDPKVEEAPCIPIADGGG</sequence>
<gene>
    <name evidence="13" type="ORF">GA0071312_0197</name>
    <name evidence="12" type="ORF">HLUCCO17_14555</name>
</gene>
<evidence type="ECO:0000256" key="4">
    <source>
        <dbReference type="ARBA" id="ARBA00022475"/>
    </source>
</evidence>
<evidence type="ECO:0000313" key="15">
    <source>
        <dbReference type="Proteomes" id="UP000182800"/>
    </source>
</evidence>
<evidence type="ECO:0000259" key="10">
    <source>
        <dbReference type="Pfam" id="PF01545"/>
    </source>
</evidence>
<organism evidence="12 14">
    <name type="scientific">Saliniramus fredricksonii</name>
    <dbReference type="NCBI Taxonomy" id="1653334"/>
    <lineage>
        <taxon>Bacteria</taxon>
        <taxon>Pseudomonadati</taxon>
        <taxon>Pseudomonadota</taxon>
        <taxon>Alphaproteobacteria</taxon>
        <taxon>Hyphomicrobiales</taxon>
        <taxon>Salinarimonadaceae</taxon>
        <taxon>Saliniramus</taxon>
    </lineage>
</organism>
<comment type="similarity">
    <text evidence="2">Belongs to the cation diffusion facilitator (CDF) transporter (TC 2.A.4) family.</text>
</comment>
<dbReference type="Gene3D" id="1.20.1510.10">
    <property type="entry name" value="Cation efflux protein transmembrane domain"/>
    <property type="match status" value="1"/>
</dbReference>
<dbReference type="InterPro" id="IPR027470">
    <property type="entry name" value="Cation_efflux_CTD"/>
</dbReference>
<feature type="domain" description="Cation efflux protein transmembrane" evidence="10">
    <location>
        <begin position="9"/>
        <end position="202"/>
    </location>
</feature>
<dbReference type="EMBL" id="FMBM01000001">
    <property type="protein sequence ID" value="SCC78291.1"/>
    <property type="molecule type" value="Genomic_DNA"/>
</dbReference>
<dbReference type="Proteomes" id="UP000050497">
    <property type="component" value="Unassembled WGS sequence"/>
</dbReference>
<dbReference type="InterPro" id="IPR058533">
    <property type="entry name" value="Cation_efflux_TM"/>
</dbReference>
<feature type="domain" description="Cation efflux protein cytoplasmic" evidence="11">
    <location>
        <begin position="207"/>
        <end position="283"/>
    </location>
</feature>
<dbReference type="SUPFAM" id="SSF160240">
    <property type="entry name" value="Cation efflux protein cytoplasmic domain-like"/>
    <property type="match status" value="1"/>
</dbReference>
<feature type="transmembrane region" description="Helical" evidence="9">
    <location>
        <begin position="177"/>
        <end position="194"/>
    </location>
</feature>
<dbReference type="PATRIC" id="fig|1653334.4.peg.661"/>
<reference evidence="13 15" key="2">
    <citation type="submission" date="2016-08" db="EMBL/GenBank/DDBJ databases">
        <authorList>
            <person name="Varghese N."/>
            <person name="Submissions Spin"/>
        </authorList>
    </citation>
    <scope>NUCLEOTIDE SEQUENCE [LARGE SCALE GENOMIC DNA]</scope>
    <source>
        <strain evidence="13 15">HL-109</strain>
    </source>
</reference>
<evidence type="ECO:0000256" key="1">
    <source>
        <dbReference type="ARBA" id="ARBA00004651"/>
    </source>
</evidence>